<dbReference type="RefSeq" id="XP_015899878.4">
    <property type="nucleotide sequence ID" value="XM_016044392.4"/>
</dbReference>
<feature type="transmembrane region" description="Helical" evidence="6">
    <location>
        <begin position="200"/>
        <end position="222"/>
    </location>
</feature>
<dbReference type="Pfam" id="PF01554">
    <property type="entry name" value="MatE"/>
    <property type="match status" value="2"/>
</dbReference>
<dbReference type="InParanoid" id="A0A6P4AVN9"/>
<dbReference type="KEGG" id="zju:107433139"/>
<reference evidence="8" key="1">
    <citation type="submission" date="2025-08" db="UniProtKB">
        <authorList>
            <consortium name="RefSeq"/>
        </authorList>
    </citation>
    <scope>IDENTIFICATION</scope>
    <source>
        <tissue evidence="8">Seedling</tissue>
    </source>
</reference>
<feature type="transmembrane region" description="Helical" evidence="6">
    <location>
        <begin position="94"/>
        <end position="120"/>
    </location>
</feature>
<comment type="caution">
    <text evidence="6">Lacks conserved residue(s) required for the propagation of feature annotation.</text>
</comment>
<evidence type="ECO:0000256" key="3">
    <source>
        <dbReference type="ARBA" id="ARBA00022692"/>
    </source>
</evidence>
<evidence type="ECO:0000256" key="6">
    <source>
        <dbReference type="RuleBase" id="RU004914"/>
    </source>
</evidence>
<feature type="transmembrane region" description="Helical" evidence="6">
    <location>
        <begin position="172"/>
        <end position="194"/>
    </location>
</feature>
<feature type="transmembrane region" description="Helical" evidence="6">
    <location>
        <begin position="56"/>
        <end position="74"/>
    </location>
</feature>
<evidence type="ECO:0000256" key="1">
    <source>
        <dbReference type="ARBA" id="ARBA00004141"/>
    </source>
</evidence>
<gene>
    <name evidence="8" type="primary">LOC107433139</name>
</gene>
<dbReference type="GO" id="GO:0015297">
    <property type="term" value="F:antiporter activity"/>
    <property type="evidence" value="ECO:0007669"/>
    <property type="project" value="InterPro"/>
</dbReference>
<proteinExistence type="inferred from homology"/>
<sequence>MVAVEKFQKYPTKAEVVEELQRTTNIGFPIAAMSLMGYLKNMVLVICLGKIGSLELAGGALAIGFTNITGYSVLSGLAMGMEPLCSQAFGSKNFNLAFLTLQGTILILLFSSVPLALLWFNLEPLMLIIHQNPDITRIASLYCRFAIPDLIANSLLHPLRIFLRSQGITWPLMWSTFLAIVLHIPITIFFTFSLSLGVKGLAISTYLTNFITIFFLLVYAVFPMRSSMTKNHHDHIHHHHSNLQTPFLVPGQSKRSSTSVSINSGSSSSTSILGEEWRMLIRLSIQSCLAVCLEWWWYELMTILAGYLPNPRVALATSAIVIQTTSLMYTIPTALSASVSTRVGNELGAGRPEKARLATMVAIGLAVVSSLLGLTLTTLGREPWGRIFTEDGEVLKLTMNVLPIIGVCELANCPQTTSCGILRGSARPGIGVGINLYSFYLVGAPVAIILAFVLRLGFVGLCYGLLAAQMACVVLILTVVFKTDWERESVKAKDLVAVAKTTKTTSSTTSTTTTTTSTTTCDGFAHAHDLPIKCDLEQGTGGDHLPTSH</sequence>
<evidence type="ECO:0000313" key="7">
    <source>
        <dbReference type="Proteomes" id="UP001652623"/>
    </source>
</evidence>
<evidence type="ECO:0000256" key="2">
    <source>
        <dbReference type="ARBA" id="ARBA00010199"/>
    </source>
</evidence>
<dbReference type="GO" id="GO:0016020">
    <property type="term" value="C:membrane"/>
    <property type="evidence" value="ECO:0007669"/>
    <property type="project" value="UniProtKB-SubCell"/>
</dbReference>
<evidence type="ECO:0000256" key="4">
    <source>
        <dbReference type="ARBA" id="ARBA00022989"/>
    </source>
</evidence>
<comment type="similarity">
    <text evidence="2 6">Belongs to the multi antimicrobial extrusion (MATE) (TC 2.A.66.1) family.</text>
</comment>
<keyword evidence="4 6" id="KW-1133">Transmembrane helix</keyword>
<keyword evidence="3 6" id="KW-0812">Transmembrane</keyword>
<dbReference type="PANTHER" id="PTHR11206">
    <property type="entry name" value="MULTIDRUG RESISTANCE PROTEIN"/>
    <property type="match status" value="1"/>
</dbReference>
<keyword evidence="5 6" id="KW-0472">Membrane</keyword>
<dbReference type="InterPro" id="IPR002528">
    <property type="entry name" value="MATE_fam"/>
</dbReference>
<dbReference type="CDD" id="cd13132">
    <property type="entry name" value="MATE_eukaryotic"/>
    <property type="match status" value="1"/>
</dbReference>
<dbReference type="InterPro" id="IPR045069">
    <property type="entry name" value="MATE_euk"/>
</dbReference>
<keyword evidence="7" id="KW-1185">Reference proteome</keyword>
<feature type="transmembrane region" description="Helical" evidence="6">
    <location>
        <begin position="357"/>
        <end position="379"/>
    </location>
</feature>
<evidence type="ECO:0000256" key="5">
    <source>
        <dbReference type="ARBA" id="ARBA00023136"/>
    </source>
</evidence>
<name>A0A6P4AVN9_ZIZJJ</name>
<dbReference type="GO" id="GO:1990961">
    <property type="term" value="P:xenobiotic detoxification by transmembrane export across the plasma membrane"/>
    <property type="evidence" value="ECO:0007669"/>
    <property type="project" value="InterPro"/>
</dbReference>
<feature type="transmembrane region" description="Helical" evidence="6">
    <location>
        <begin position="458"/>
        <end position="481"/>
    </location>
</feature>
<feature type="transmembrane region" description="Helical" evidence="6">
    <location>
        <begin position="432"/>
        <end position="452"/>
    </location>
</feature>
<dbReference type="FunCoup" id="A0A6P4AVN9">
    <property type="interactions" value="5"/>
</dbReference>
<comment type="subcellular location">
    <subcellularLocation>
        <location evidence="1">Membrane</location>
        <topology evidence="1">Multi-pass membrane protein</topology>
    </subcellularLocation>
</comment>
<accession>A0A6P4AVN9</accession>
<dbReference type="GO" id="GO:0042910">
    <property type="term" value="F:xenobiotic transmembrane transporter activity"/>
    <property type="evidence" value="ECO:0007669"/>
    <property type="project" value="InterPro"/>
</dbReference>
<evidence type="ECO:0000313" key="8">
    <source>
        <dbReference type="RefSeq" id="XP_015899878.4"/>
    </source>
</evidence>
<organism evidence="7 8">
    <name type="scientific">Ziziphus jujuba</name>
    <name type="common">Chinese jujube</name>
    <name type="synonym">Ziziphus sativa</name>
    <dbReference type="NCBI Taxonomy" id="326968"/>
    <lineage>
        <taxon>Eukaryota</taxon>
        <taxon>Viridiplantae</taxon>
        <taxon>Streptophyta</taxon>
        <taxon>Embryophyta</taxon>
        <taxon>Tracheophyta</taxon>
        <taxon>Spermatophyta</taxon>
        <taxon>Magnoliopsida</taxon>
        <taxon>eudicotyledons</taxon>
        <taxon>Gunneridae</taxon>
        <taxon>Pentapetalae</taxon>
        <taxon>rosids</taxon>
        <taxon>fabids</taxon>
        <taxon>Rosales</taxon>
        <taxon>Rhamnaceae</taxon>
        <taxon>Paliureae</taxon>
        <taxon>Ziziphus</taxon>
    </lineage>
</organism>
<dbReference type="Proteomes" id="UP001652623">
    <property type="component" value="Chromosome 11"/>
</dbReference>
<protein>
    <recommendedName>
        <fullName evidence="6">Protein DETOXIFICATION</fullName>
    </recommendedName>
    <alternativeName>
        <fullName evidence="6">Multidrug and toxic compound extrusion protein</fullName>
    </alternativeName>
</protein>
<dbReference type="GeneID" id="107433139"/>
<feature type="transmembrane region" description="Helical" evidence="6">
    <location>
        <begin position="26"/>
        <end position="49"/>
    </location>
</feature>